<protein>
    <submittedName>
        <fullName evidence="1">Uncharacterized protein</fullName>
    </submittedName>
</protein>
<organism evidence="1 2">
    <name type="scientific">Helianthus annuus</name>
    <name type="common">Common sunflower</name>
    <dbReference type="NCBI Taxonomy" id="4232"/>
    <lineage>
        <taxon>Eukaryota</taxon>
        <taxon>Viridiplantae</taxon>
        <taxon>Streptophyta</taxon>
        <taxon>Embryophyta</taxon>
        <taxon>Tracheophyta</taxon>
        <taxon>Spermatophyta</taxon>
        <taxon>Magnoliopsida</taxon>
        <taxon>eudicotyledons</taxon>
        <taxon>Gunneridae</taxon>
        <taxon>Pentapetalae</taxon>
        <taxon>asterids</taxon>
        <taxon>campanulids</taxon>
        <taxon>Asterales</taxon>
        <taxon>Asteraceae</taxon>
        <taxon>Asteroideae</taxon>
        <taxon>Heliantheae alliance</taxon>
        <taxon>Heliantheae</taxon>
        <taxon>Helianthus</taxon>
    </lineage>
</organism>
<proteinExistence type="predicted"/>
<keyword evidence="2" id="KW-1185">Reference proteome</keyword>
<gene>
    <name evidence="1" type="ORF">HannXRQ_Chr08g0222831</name>
</gene>
<evidence type="ECO:0000313" key="2">
    <source>
        <dbReference type="Proteomes" id="UP000215914"/>
    </source>
</evidence>
<dbReference type="AlphaFoldDB" id="A0A251U5K3"/>
<evidence type="ECO:0000313" key="1">
    <source>
        <dbReference type="EMBL" id="OTG18414.1"/>
    </source>
</evidence>
<reference evidence="2" key="1">
    <citation type="journal article" date="2017" name="Nature">
        <title>The sunflower genome provides insights into oil metabolism, flowering and Asterid evolution.</title>
        <authorList>
            <person name="Badouin H."/>
            <person name="Gouzy J."/>
            <person name="Grassa C.J."/>
            <person name="Murat F."/>
            <person name="Staton S.E."/>
            <person name="Cottret L."/>
            <person name="Lelandais-Briere C."/>
            <person name="Owens G.L."/>
            <person name="Carrere S."/>
            <person name="Mayjonade B."/>
            <person name="Legrand L."/>
            <person name="Gill N."/>
            <person name="Kane N.C."/>
            <person name="Bowers J.E."/>
            <person name="Hubner S."/>
            <person name="Bellec A."/>
            <person name="Berard A."/>
            <person name="Berges H."/>
            <person name="Blanchet N."/>
            <person name="Boniface M.C."/>
            <person name="Brunel D."/>
            <person name="Catrice O."/>
            <person name="Chaidir N."/>
            <person name="Claudel C."/>
            <person name="Donnadieu C."/>
            <person name="Faraut T."/>
            <person name="Fievet G."/>
            <person name="Helmstetter N."/>
            <person name="King M."/>
            <person name="Knapp S.J."/>
            <person name="Lai Z."/>
            <person name="Le Paslier M.C."/>
            <person name="Lippi Y."/>
            <person name="Lorenzon L."/>
            <person name="Mandel J.R."/>
            <person name="Marage G."/>
            <person name="Marchand G."/>
            <person name="Marquand E."/>
            <person name="Bret-Mestries E."/>
            <person name="Morien E."/>
            <person name="Nambeesan S."/>
            <person name="Nguyen T."/>
            <person name="Pegot-Espagnet P."/>
            <person name="Pouilly N."/>
            <person name="Raftis F."/>
            <person name="Sallet E."/>
            <person name="Schiex T."/>
            <person name="Thomas J."/>
            <person name="Vandecasteele C."/>
            <person name="Vares D."/>
            <person name="Vear F."/>
            <person name="Vautrin S."/>
            <person name="Crespi M."/>
            <person name="Mangin B."/>
            <person name="Burke J.M."/>
            <person name="Salse J."/>
            <person name="Munos S."/>
            <person name="Vincourt P."/>
            <person name="Rieseberg L.H."/>
            <person name="Langlade N.B."/>
        </authorList>
    </citation>
    <scope>NUCLEOTIDE SEQUENCE [LARGE SCALE GENOMIC DNA]</scope>
    <source>
        <strain evidence="2">cv. SF193</strain>
    </source>
</reference>
<dbReference type="EMBL" id="CM007897">
    <property type="protein sequence ID" value="OTG18414.1"/>
    <property type="molecule type" value="Genomic_DNA"/>
</dbReference>
<name>A0A251U5K3_HELAN</name>
<accession>A0A251U5K3</accession>
<dbReference type="Proteomes" id="UP000215914">
    <property type="component" value="Chromosome 8"/>
</dbReference>
<sequence>MNTLLISKVVVFAEGTGVTIVEDARQDLSGSGGCLHVPSCVMNKRCHPKSLGFRRCILILDEIHGSKLSFIYGLLSSLRELFKTCYGL</sequence>
<dbReference type="InParanoid" id="A0A251U5K3"/>